<name>A0A167Y637_9HYPO</name>
<protein>
    <submittedName>
        <fullName evidence="2">Uncharacterized protein</fullName>
    </submittedName>
</protein>
<feature type="region of interest" description="Disordered" evidence="1">
    <location>
        <begin position="59"/>
        <end position="166"/>
    </location>
</feature>
<dbReference type="AlphaFoldDB" id="A0A167Y637"/>
<feature type="compositionally biased region" description="Basic and acidic residues" evidence="1">
    <location>
        <begin position="81"/>
        <end position="116"/>
    </location>
</feature>
<dbReference type="PANTHER" id="PTHR40069:SF1">
    <property type="entry name" value="YWBE PROTEIN"/>
    <property type="match status" value="1"/>
</dbReference>
<feature type="compositionally biased region" description="Gly residues" evidence="1">
    <location>
        <begin position="62"/>
        <end position="72"/>
    </location>
</feature>
<accession>A0A167Y637</accession>
<reference evidence="2 3" key="1">
    <citation type="journal article" date="2016" name="Genome Biol. Evol.">
        <title>Divergent and convergent evolution of fungal pathogenicity.</title>
        <authorList>
            <person name="Shang Y."/>
            <person name="Xiao G."/>
            <person name="Zheng P."/>
            <person name="Cen K."/>
            <person name="Zhan S."/>
            <person name="Wang C."/>
        </authorList>
    </citation>
    <scope>NUCLEOTIDE SEQUENCE [LARGE SCALE GENOMIC DNA]</scope>
    <source>
        <strain evidence="2 3">RCEF 264</strain>
    </source>
</reference>
<gene>
    <name evidence="2" type="ORF">SPI_02674</name>
</gene>
<proteinExistence type="predicted"/>
<dbReference type="InterPro" id="IPR019240">
    <property type="entry name" value="DUF2196"/>
</dbReference>
<keyword evidence="3" id="KW-1185">Reference proteome</keyword>
<dbReference type="Proteomes" id="UP000076874">
    <property type="component" value="Unassembled WGS sequence"/>
</dbReference>
<sequence>MKQVPTITQVIPGAFVHIVLKQDQPTGRTVQGVVQTVLTRGNHPRGIKVRLADGRVGRVQRVGGGGGGGNAGTGADSARTAGHDRETARGDDIRDATRGAFERAEENGDDGKEGEPRTQIGLDAYIRPAKSKQRKRQESARRGISTDAAVLGQEDEVVAPSAQPTTKCPVCGDFEGDELAVSHHVASHFDS</sequence>
<evidence type="ECO:0000256" key="1">
    <source>
        <dbReference type="SAM" id="MobiDB-lite"/>
    </source>
</evidence>
<dbReference type="NCBIfam" id="TIGR03833">
    <property type="entry name" value="YwbE family protein"/>
    <property type="match status" value="1"/>
</dbReference>
<comment type="caution">
    <text evidence="2">The sequence shown here is derived from an EMBL/GenBank/DDBJ whole genome shotgun (WGS) entry which is preliminary data.</text>
</comment>
<dbReference type="OrthoDB" id="20105at2759"/>
<dbReference type="PANTHER" id="PTHR40069">
    <property type="entry name" value="YWBE PROTEIN"/>
    <property type="match status" value="1"/>
</dbReference>
<evidence type="ECO:0000313" key="3">
    <source>
        <dbReference type="Proteomes" id="UP000076874"/>
    </source>
</evidence>
<dbReference type="Pfam" id="PF09962">
    <property type="entry name" value="DUF2196"/>
    <property type="match status" value="1"/>
</dbReference>
<organism evidence="2 3">
    <name type="scientific">Niveomyces insectorum RCEF 264</name>
    <dbReference type="NCBI Taxonomy" id="1081102"/>
    <lineage>
        <taxon>Eukaryota</taxon>
        <taxon>Fungi</taxon>
        <taxon>Dikarya</taxon>
        <taxon>Ascomycota</taxon>
        <taxon>Pezizomycotina</taxon>
        <taxon>Sordariomycetes</taxon>
        <taxon>Hypocreomycetidae</taxon>
        <taxon>Hypocreales</taxon>
        <taxon>Cordycipitaceae</taxon>
        <taxon>Niveomyces</taxon>
    </lineage>
</organism>
<evidence type="ECO:0000313" key="2">
    <source>
        <dbReference type="EMBL" id="OAA65887.1"/>
    </source>
</evidence>
<dbReference type="EMBL" id="AZHD01000003">
    <property type="protein sequence ID" value="OAA65887.1"/>
    <property type="molecule type" value="Genomic_DNA"/>
</dbReference>